<accession>A0A8R1HYC1</accession>
<name>A0A8R1HYC1_CAEJA</name>
<reference evidence="2" key="2">
    <citation type="submission" date="2022-06" db="UniProtKB">
        <authorList>
            <consortium name="EnsemblMetazoa"/>
        </authorList>
    </citation>
    <scope>IDENTIFICATION</scope>
    <source>
        <strain evidence="2">DF5081</strain>
    </source>
</reference>
<proteinExistence type="predicted"/>
<feature type="region of interest" description="Disordered" evidence="1">
    <location>
        <begin position="1"/>
        <end position="23"/>
    </location>
</feature>
<reference evidence="3" key="1">
    <citation type="submission" date="2010-08" db="EMBL/GenBank/DDBJ databases">
        <authorList>
            <consortium name="Caenorhabditis japonica Sequencing Consortium"/>
            <person name="Wilson R.K."/>
        </authorList>
    </citation>
    <scope>NUCLEOTIDE SEQUENCE [LARGE SCALE GENOMIC DNA]</scope>
    <source>
        <strain evidence="3">DF5081</strain>
    </source>
</reference>
<evidence type="ECO:0000313" key="3">
    <source>
        <dbReference type="Proteomes" id="UP000005237"/>
    </source>
</evidence>
<evidence type="ECO:0000313" key="2">
    <source>
        <dbReference type="EnsemblMetazoa" id="CJA14156.1"/>
    </source>
</evidence>
<evidence type="ECO:0000256" key="1">
    <source>
        <dbReference type="SAM" id="MobiDB-lite"/>
    </source>
</evidence>
<organism evidence="2 3">
    <name type="scientific">Caenorhabditis japonica</name>
    <dbReference type="NCBI Taxonomy" id="281687"/>
    <lineage>
        <taxon>Eukaryota</taxon>
        <taxon>Metazoa</taxon>
        <taxon>Ecdysozoa</taxon>
        <taxon>Nematoda</taxon>
        <taxon>Chromadorea</taxon>
        <taxon>Rhabditida</taxon>
        <taxon>Rhabditina</taxon>
        <taxon>Rhabditomorpha</taxon>
        <taxon>Rhabditoidea</taxon>
        <taxon>Rhabditidae</taxon>
        <taxon>Peloderinae</taxon>
        <taxon>Caenorhabditis</taxon>
    </lineage>
</organism>
<sequence length="245" mass="27096">MPGSTSASGIARSRSMASTGSAKRKCTLPIAQTAELTDTVPLKDFTDLKATCDRMAKQIEELVKIISNLMPGAVSPVLASVGSSSPNSPHPQIRTSHDLVREAASMMKKSKRAVIELLPDSPDNTKQDVVDTEKIKSLATKYNLPLPTAVFRHKCNSKIRPLKIEFDNSTSRDLFIRGFNKFIKTAEFASLARKPRCRRDLTLNELAILRTSRETIYKTNKEAGKSVLILNDIFVKENPAPRPFL</sequence>
<protein>
    <submittedName>
        <fullName evidence="2">Uncharacterized protein</fullName>
    </submittedName>
</protein>
<dbReference type="AlphaFoldDB" id="A0A8R1HYC1"/>
<dbReference type="Proteomes" id="UP000005237">
    <property type="component" value="Unassembled WGS sequence"/>
</dbReference>
<keyword evidence="3" id="KW-1185">Reference proteome</keyword>
<dbReference type="EnsemblMetazoa" id="CJA14156.1">
    <property type="protein sequence ID" value="CJA14156.1"/>
    <property type="gene ID" value="WBGene00133360"/>
</dbReference>